<dbReference type="AlphaFoldDB" id="A0A8J8NK49"/>
<keyword evidence="7 10" id="KW-0472">Membrane</keyword>
<dbReference type="PROSITE" id="PS50192">
    <property type="entry name" value="T_SNARE"/>
    <property type="match status" value="1"/>
</dbReference>
<accession>A0A8J8NK49</accession>
<dbReference type="Proteomes" id="UP000785679">
    <property type="component" value="Unassembled WGS sequence"/>
</dbReference>
<evidence type="ECO:0000256" key="8">
    <source>
        <dbReference type="SAM" id="Coils"/>
    </source>
</evidence>
<feature type="coiled-coil region" evidence="8">
    <location>
        <begin position="7"/>
        <end position="76"/>
    </location>
</feature>
<evidence type="ECO:0000256" key="2">
    <source>
        <dbReference type="ARBA" id="ARBA00009063"/>
    </source>
</evidence>
<organism evidence="12 13">
    <name type="scientific">Halteria grandinella</name>
    <dbReference type="NCBI Taxonomy" id="5974"/>
    <lineage>
        <taxon>Eukaryota</taxon>
        <taxon>Sar</taxon>
        <taxon>Alveolata</taxon>
        <taxon>Ciliophora</taxon>
        <taxon>Intramacronucleata</taxon>
        <taxon>Spirotrichea</taxon>
        <taxon>Stichotrichia</taxon>
        <taxon>Sporadotrichida</taxon>
        <taxon>Halteriidae</taxon>
        <taxon>Halteria</taxon>
    </lineage>
</organism>
<dbReference type="GO" id="GO:0000139">
    <property type="term" value="C:Golgi membrane"/>
    <property type="evidence" value="ECO:0007669"/>
    <property type="project" value="TreeGrafter"/>
</dbReference>
<dbReference type="GO" id="GO:0000149">
    <property type="term" value="F:SNARE binding"/>
    <property type="evidence" value="ECO:0007669"/>
    <property type="project" value="TreeGrafter"/>
</dbReference>
<evidence type="ECO:0000256" key="4">
    <source>
        <dbReference type="ARBA" id="ARBA00022692"/>
    </source>
</evidence>
<dbReference type="OrthoDB" id="421009at2759"/>
<dbReference type="InterPro" id="IPR045242">
    <property type="entry name" value="Syntaxin"/>
</dbReference>
<dbReference type="Gene3D" id="1.20.5.110">
    <property type="match status" value="1"/>
</dbReference>
<keyword evidence="6 8" id="KW-0175">Coiled coil</keyword>
<dbReference type="GO" id="GO:0048278">
    <property type="term" value="P:vesicle docking"/>
    <property type="evidence" value="ECO:0007669"/>
    <property type="project" value="TreeGrafter"/>
</dbReference>
<dbReference type="PANTHER" id="PTHR19957">
    <property type="entry name" value="SYNTAXIN"/>
    <property type="match status" value="1"/>
</dbReference>
<evidence type="ECO:0000256" key="5">
    <source>
        <dbReference type="ARBA" id="ARBA00022989"/>
    </source>
</evidence>
<feature type="region of interest" description="Disordered" evidence="9">
    <location>
        <begin position="122"/>
        <end position="142"/>
    </location>
</feature>
<evidence type="ECO:0000256" key="7">
    <source>
        <dbReference type="ARBA" id="ARBA00023136"/>
    </source>
</evidence>
<evidence type="ECO:0000256" key="9">
    <source>
        <dbReference type="SAM" id="MobiDB-lite"/>
    </source>
</evidence>
<evidence type="ECO:0000256" key="3">
    <source>
        <dbReference type="ARBA" id="ARBA00022448"/>
    </source>
</evidence>
<comment type="subcellular location">
    <subcellularLocation>
        <location evidence="1">Membrane</location>
        <topology evidence="1">Single-pass type IV membrane protein</topology>
    </subcellularLocation>
</comment>
<feature type="transmembrane region" description="Helical" evidence="10">
    <location>
        <begin position="249"/>
        <end position="266"/>
    </location>
</feature>
<keyword evidence="13" id="KW-1185">Reference proteome</keyword>
<keyword evidence="5 10" id="KW-1133">Transmembrane helix</keyword>
<sequence length="268" mass="30553">MAQATQVEHKLKEISSHQQTLRQLSQEKSIFSSTADQIQQKNILIKDQITEVQALNEDIQRQLDEQKQLRRQQGQASQHKSIQTCIDILNTRVMRATLEFKQFLTEHQQTVKIQEEKKGRLKGGVTSATATSKSEGVRAANAKSRPMKILPGYQYSQVTNNEDVEGGGAFSIQMSDANIQDRTQSIETIQKTLYDITLIFKRFATIVQEQQILVERIDANTENAMQDLEGAKGELRDAYDNSKGTRKQILKIFFILMMFTTIYVLLVL</sequence>
<dbReference type="GO" id="GO:0005484">
    <property type="term" value="F:SNAP receptor activity"/>
    <property type="evidence" value="ECO:0007669"/>
    <property type="project" value="TreeGrafter"/>
</dbReference>
<protein>
    <recommendedName>
        <fullName evidence="11">t-SNARE coiled-coil homology domain-containing protein</fullName>
    </recommendedName>
</protein>
<reference evidence="12" key="1">
    <citation type="submission" date="2019-06" db="EMBL/GenBank/DDBJ databases">
        <authorList>
            <person name="Zheng W."/>
        </authorList>
    </citation>
    <scope>NUCLEOTIDE SEQUENCE</scope>
    <source>
        <strain evidence="12">QDHG01</strain>
    </source>
</reference>
<dbReference type="SMART" id="SM00397">
    <property type="entry name" value="t_SNARE"/>
    <property type="match status" value="1"/>
</dbReference>
<keyword evidence="4 10" id="KW-0812">Transmembrane</keyword>
<evidence type="ECO:0000259" key="11">
    <source>
        <dbReference type="PROSITE" id="PS50192"/>
    </source>
</evidence>
<dbReference type="SUPFAM" id="SSF47661">
    <property type="entry name" value="t-snare proteins"/>
    <property type="match status" value="1"/>
</dbReference>
<feature type="domain" description="T-SNARE coiled-coil homology" evidence="11">
    <location>
        <begin position="176"/>
        <end position="238"/>
    </location>
</feature>
<dbReference type="InterPro" id="IPR010989">
    <property type="entry name" value="SNARE"/>
</dbReference>
<keyword evidence="3" id="KW-0813">Transport</keyword>
<dbReference type="GO" id="GO:0006906">
    <property type="term" value="P:vesicle fusion"/>
    <property type="evidence" value="ECO:0007669"/>
    <property type="project" value="TreeGrafter"/>
</dbReference>
<dbReference type="GO" id="GO:0006888">
    <property type="term" value="P:endoplasmic reticulum to Golgi vesicle-mediated transport"/>
    <property type="evidence" value="ECO:0007669"/>
    <property type="project" value="TreeGrafter"/>
</dbReference>
<dbReference type="GO" id="GO:0006886">
    <property type="term" value="P:intracellular protein transport"/>
    <property type="evidence" value="ECO:0007669"/>
    <property type="project" value="TreeGrafter"/>
</dbReference>
<evidence type="ECO:0000256" key="1">
    <source>
        <dbReference type="ARBA" id="ARBA00004211"/>
    </source>
</evidence>
<proteinExistence type="inferred from homology"/>
<dbReference type="GO" id="GO:0031201">
    <property type="term" value="C:SNARE complex"/>
    <property type="evidence" value="ECO:0007669"/>
    <property type="project" value="TreeGrafter"/>
</dbReference>
<dbReference type="EMBL" id="RRYP01012630">
    <property type="protein sequence ID" value="TNV76987.1"/>
    <property type="molecule type" value="Genomic_DNA"/>
</dbReference>
<comment type="caution">
    <text evidence="12">The sequence shown here is derived from an EMBL/GenBank/DDBJ whole genome shotgun (WGS) entry which is preliminary data.</text>
</comment>
<evidence type="ECO:0000313" key="12">
    <source>
        <dbReference type="EMBL" id="TNV76987.1"/>
    </source>
</evidence>
<dbReference type="InterPro" id="IPR000727">
    <property type="entry name" value="T_SNARE_dom"/>
</dbReference>
<evidence type="ECO:0000256" key="10">
    <source>
        <dbReference type="SAM" id="Phobius"/>
    </source>
</evidence>
<evidence type="ECO:0000256" key="6">
    <source>
        <dbReference type="ARBA" id="ARBA00023054"/>
    </source>
</evidence>
<comment type="similarity">
    <text evidence="2">Belongs to the syntaxin family.</text>
</comment>
<name>A0A8J8NK49_HALGN</name>
<dbReference type="PANTHER" id="PTHR19957:SF3">
    <property type="entry name" value="SYNTAXIN-5"/>
    <property type="match status" value="1"/>
</dbReference>
<gene>
    <name evidence="12" type="ORF">FGO68_gene3175</name>
</gene>
<evidence type="ECO:0000313" key="13">
    <source>
        <dbReference type="Proteomes" id="UP000785679"/>
    </source>
</evidence>
<dbReference type="Pfam" id="PF05739">
    <property type="entry name" value="SNARE"/>
    <property type="match status" value="1"/>
</dbReference>